<accession>A0A6A5T5Y2</accession>
<name>A0A6A5T5Y2_9PLEO</name>
<sequence length="65" mass="7707">MRYCFLFVSKQQTTTQLNMEQQHPFMLVHLTTFIPLFPILNYPPIFKVLLYTLFPDAVSLLISTR</sequence>
<proteinExistence type="predicted"/>
<evidence type="ECO:0000313" key="2">
    <source>
        <dbReference type="Proteomes" id="UP000800038"/>
    </source>
</evidence>
<gene>
    <name evidence="1" type="ORF">EJ02DRAFT_449861</name>
</gene>
<protein>
    <submittedName>
        <fullName evidence="1">Uncharacterized protein</fullName>
    </submittedName>
</protein>
<reference evidence="1" key="1">
    <citation type="journal article" date="2020" name="Stud. Mycol.">
        <title>101 Dothideomycetes genomes: a test case for predicting lifestyles and emergence of pathogens.</title>
        <authorList>
            <person name="Haridas S."/>
            <person name="Albert R."/>
            <person name="Binder M."/>
            <person name="Bloem J."/>
            <person name="Labutti K."/>
            <person name="Salamov A."/>
            <person name="Andreopoulos B."/>
            <person name="Baker S."/>
            <person name="Barry K."/>
            <person name="Bills G."/>
            <person name="Bluhm B."/>
            <person name="Cannon C."/>
            <person name="Castanera R."/>
            <person name="Culley D."/>
            <person name="Daum C."/>
            <person name="Ezra D."/>
            <person name="Gonzalez J."/>
            <person name="Henrissat B."/>
            <person name="Kuo A."/>
            <person name="Liang C."/>
            <person name="Lipzen A."/>
            <person name="Lutzoni F."/>
            <person name="Magnuson J."/>
            <person name="Mondo S."/>
            <person name="Nolan M."/>
            <person name="Ohm R."/>
            <person name="Pangilinan J."/>
            <person name="Park H.-J."/>
            <person name="Ramirez L."/>
            <person name="Alfaro M."/>
            <person name="Sun H."/>
            <person name="Tritt A."/>
            <person name="Yoshinaga Y."/>
            <person name="Zwiers L.-H."/>
            <person name="Turgeon B."/>
            <person name="Goodwin S."/>
            <person name="Spatafora J."/>
            <person name="Crous P."/>
            <person name="Grigoriev I."/>
        </authorList>
    </citation>
    <scope>NUCLEOTIDE SEQUENCE</scope>
    <source>
        <strain evidence="1">CBS 161.51</strain>
    </source>
</reference>
<keyword evidence="2" id="KW-1185">Reference proteome</keyword>
<dbReference type="EMBL" id="ML975999">
    <property type="protein sequence ID" value="KAF1947272.1"/>
    <property type="molecule type" value="Genomic_DNA"/>
</dbReference>
<evidence type="ECO:0000313" key="1">
    <source>
        <dbReference type="EMBL" id="KAF1947272.1"/>
    </source>
</evidence>
<dbReference type="AlphaFoldDB" id="A0A6A5T5Y2"/>
<organism evidence="1 2">
    <name type="scientific">Clathrospora elynae</name>
    <dbReference type="NCBI Taxonomy" id="706981"/>
    <lineage>
        <taxon>Eukaryota</taxon>
        <taxon>Fungi</taxon>
        <taxon>Dikarya</taxon>
        <taxon>Ascomycota</taxon>
        <taxon>Pezizomycotina</taxon>
        <taxon>Dothideomycetes</taxon>
        <taxon>Pleosporomycetidae</taxon>
        <taxon>Pleosporales</taxon>
        <taxon>Diademaceae</taxon>
        <taxon>Clathrospora</taxon>
    </lineage>
</organism>
<dbReference type="Proteomes" id="UP000800038">
    <property type="component" value="Unassembled WGS sequence"/>
</dbReference>